<sequence length="62" mass="7200">MAEIEAQQLTEVKQQEANKVVGLKTVENEREVAISSERAKQAIKEQEKITQEKIWRSFVSKR</sequence>
<dbReference type="Proteomes" id="UP001434737">
    <property type="component" value="Chromosome"/>
</dbReference>
<name>A0ABZ3F2L3_9HELI</name>
<proteinExistence type="predicted"/>
<keyword evidence="2" id="KW-1185">Reference proteome</keyword>
<reference evidence="1 2" key="1">
    <citation type="submission" date="2024-02" db="EMBL/GenBank/DDBJ databases">
        <title>Genome and pathogenicity analysis of Helicobacter mastomyrinus isolated from mice.</title>
        <authorList>
            <person name="Zhu L."/>
        </authorList>
    </citation>
    <scope>NUCLEOTIDE SEQUENCE [LARGE SCALE GENOMIC DNA]</scope>
    <source>
        <strain evidence="1 2">Hm-17</strain>
    </source>
</reference>
<accession>A0ABZ3F2L3</accession>
<evidence type="ECO:0000313" key="1">
    <source>
        <dbReference type="EMBL" id="XAM17333.1"/>
    </source>
</evidence>
<gene>
    <name evidence="1" type="ORF">V3I05_06490</name>
</gene>
<organism evidence="1 2">
    <name type="scientific">Helicobacter mastomyrinus</name>
    <dbReference type="NCBI Taxonomy" id="287948"/>
    <lineage>
        <taxon>Bacteria</taxon>
        <taxon>Pseudomonadati</taxon>
        <taxon>Campylobacterota</taxon>
        <taxon>Epsilonproteobacteria</taxon>
        <taxon>Campylobacterales</taxon>
        <taxon>Helicobacteraceae</taxon>
        <taxon>Helicobacter</taxon>
    </lineage>
</organism>
<evidence type="ECO:0000313" key="2">
    <source>
        <dbReference type="Proteomes" id="UP001434737"/>
    </source>
</evidence>
<evidence type="ECO:0008006" key="3">
    <source>
        <dbReference type="Google" id="ProtNLM"/>
    </source>
</evidence>
<protein>
    <recommendedName>
        <fullName evidence="3">DUF874 family protein</fullName>
    </recommendedName>
</protein>
<dbReference type="RefSeq" id="WP_295698639.1">
    <property type="nucleotide sequence ID" value="NZ_CP145316.1"/>
</dbReference>
<dbReference type="EMBL" id="CP145316">
    <property type="protein sequence ID" value="XAM17333.1"/>
    <property type="molecule type" value="Genomic_DNA"/>
</dbReference>